<feature type="transmembrane region" description="Helical" evidence="1">
    <location>
        <begin position="6"/>
        <end position="26"/>
    </location>
</feature>
<evidence type="ECO:0000313" key="2">
    <source>
        <dbReference type="EMBL" id="MBQ0927284.1"/>
    </source>
</evidence>
<dbReference type="Proteomes" id="UP000674084">
    <property type="component" value="Unassembled WGS sequence"/>
</dbReference>
<dbReference type="NCBIfam" id="TIGR02115">
    <property type="entry name" value="potass_kdpF"/>
    <property type="match status" value="1"/>
</dbReference>
<accession>A0ABS5DLX7</accession>
<proteinExistence type="predicted"/>
<protein>
    <submittedName>
        <fullName evidence="2">K(+)-transporting ATPase subunit F</fullName>
    </submittedName>
</protein>
<sequence>MSALIANAAGGVLALLLIGYLFVALVRPERF</sequence>
<evidence type="ECO:0000313" key="3">
    <source>
        <dbReference type="Proteomes" id="UP000674084"/>
    </source>
</evidence>
<keyword evidence="3" id="KW-1185">Reference proteome</keyword>
<evidence type="ECO:0000256" key="1">
    <source>
        <dbReference type="SAM" id="Phobius"/>
    </source>
</evidence>
<keyword evidence="1" id="KW-0472">Membrane</keyword>
<name>A0ABS5DLX7_9PSEU</name>
<organism evidence="2 3">
    <name type="scientific">Saccharopolyspora endophytica</name>
    <dbReference type="NCBI Taxonomy" id="543886"/>
    <lineage>
        <taxon>Bacteria</taxon>
        <taxon>Bacillati</taxon>
        <taxon>Actinomycetota</taxon>
        <taxon>Actinomycetes</taxon>
        <taxon>Pseudonocardiales</taxon>
        <taxon>Pseudonocardiaceae</taxon>
        <taxon>Saccharopolyspora</taxon>
    </lineage>
</organism>
<dbReference type="EMBL" id="JAGPXE010000012">
    <property type="protein sequence ID" value="MBQ0927284.1"/>
    <property type="molecule type" value="Genomic_DNA"/>
</dbReference>
<gene>
    <name evidence="2" type="primary">kdpF</name>
    <name evidence="2" type="ORF">KBO27_25360</name>
</gene>
<dbReference type="Pfam" id="PF09604">
    <property type="entry name" value="Potass_KdpF"/>
    <property type="match status" value="1"/>
</dbReference>
<keyword evidence="1" id="KW-1133">Transmembrane helix</keyword>
<reference evidence="2 3" key="1">
    <citation type="submission" date="2021-04" db="EMBL/GenBank/DDBJ databases">
        <title>Whole-genome sequencing of Saccharopolyspora endophytica KCTC 19397.</title>
        <authorList>
            <person name="Ay H."/>
            <person name="Saygin H."/>
            <person name="Sahin N."/>
        </authorList>
    </citation>
    <scope>NUCLEOTIDE SEQUENCE [LARGE SCALE GENOMIC DNA]</scope>
    <source>
        <strain evidence="2 3">KCTC 19397</strain>
    </source>
</reference>
<dbReference type="InterPro" id="IPR011726">
    <property type="entry name" value="KdpF"/>
</dbReference>
<keyword evidence="1" id="KW-0812">Transmembrane</keyword>
<comment type="caution">
    <text evidence="2">The sequence shown here is derived from an EMBL/GenBank/DDBJ whole genome shotgun (WGS) entry which is preliminary data.</text>
</comment>
<dbReference type="RefSeq" id="WP_210972379.1">
    <property type="nucleotide sequence ID" value="NZ_JAGPXE010000012.1"/>
</dbReference>